<dbReference type="SUPFAM" id="SSF53790">
    <property type="entry name" value="Tetrapyrrole methylase"/>
    <property type="match status" value="1"/>
</dbReference>
<dbReference type="AlphaFoldDB" id="A0A484II29"/>
<dbReference type="InterPro" id="IPR023140">
    <property type="entry name" value="DUF357"/>
</dbReference>
<comment type="pathway">
    <text evidence="1">Protein modification; peptidyl-diphthamide biosynthesis.</text>
</comment>
<dbReference type="EMBL" id="LR216287">
    <property type="protein sequence ID" value="VFJ15315.1"/>
    <property type="molecule type" value="Genomic_DNA"/>
</dbReference>
<dbReference type="Pfam" id="PF00590">
    <property type="entry name" value="TP_methylase"/>
    <property type="match status" value="1"/>
</dbReference>
<dbReference type="InterPro" id="IPR014776">
    <property type="entry name" value="4pyrrole_Mease_sub2"/>
</dbReference>
<dbReference type="InterPro" id="IPR036809">
    <property type="entry name" value="AF1782-like_sf"/>
</dbReference>
<keyword evidence="5" id="KW-0949">S-adenosyl-L-methionine</keyword>
<dbReference type="InterPro" id="IPR004551">
    <property type="entry name" value="Dphthn_synthase"/>
</dbReference>
<dbReference type="Gene3D" id="1.20.1270.90">
    <property type="entry name" value="AF1782-like"/>
    <property type="match status" value="1"/>
</dbReference>
<gene>
    <name evidence="8" type="ORF">NFRAN_2992</name>
</gene>
<comment type="similarity">
    <text evidence="2">Belongs to the diphthine synthase family.</text>
</comment>
<evidence type="ECO:0000259" key="7">
    <source>
        <dbReference type="Pfam" id="PF04010"/>
    </source>
</evidence>
<evidence type="ECO:0000256" key="3">
    <source>
        <dbReference type="ARBA" id="ARBA00022603"/>
    </source>
</evidence>
<dbReference type="InterPro" id="IPR014777">
    <property type="entry name" value="4pyrrole_Mease_sub1"/>
</dbReference>
<dbReference type="RefSeq" id="WP_134485276.1">
    <property type="nucleotide sequence ID" value="NZ_LR216287.1"/>
</dbReference>
<dbReference type="KEGG" id="nfn:NFRAN_2992"/>
<evidence type="ECO:0000256" key="2">
    <source>
        <dbReference type="ARBA" id="ARBA00006729"/>
    </source>
</evidence>
<dbReference type="SUPFAM" id="SSF158372">
    <property type="entry name" value="AF1782-like"/>
    <property type="match status" value="1"/>
</dbReference>
<dbReference type="GO" id="GO:0017183">
    <property type="term" value="P:protein histidyl modification to diphthamide"/>
    <property type="evidence" value="ECO:0007669"/>
    <property type="project" value="UniProtKB-UniPathway"/>
</dbReference>
<evidence type="ECO:0000313" key="9">
    <source>
        <dbReference type="Proteomes" id="UP000294299"/>
    </source>
</evidence>
<name>A0A484II29_9ARCH</name>
<feature type="domain" description="DUF357" evidence="7">
    <location>
        <begin position="294"/>
        <end position="366"/>
    </location>
</feature>
<protein>
    <submittedName>
        <fullName evidence="8">Diphthine synthase</fullName>
    </submittedName>
</protein>
<dbReference type="InterPro" id="IPR035996">
    <property type="entry name" value="4pyrrol_Methylase_sf"/>
</dbReference>
<dbReference type="InterPro" id="IPR000878">
    <property type="entry name" value="4pyrrol_Mease"/>
</dbReference>
<dbReference type="Gene3D" id="3.30.950.10">
    <property type="entry name" value="Methyltransferase, Cobalt-precorrin-4 Transmethylase, Domain 2"/>
    <property type="match status" value="1"/>
</dbReference>
<proteinExistence type="inferred from homology"/>
<evidence type="ECO:0000256" key="5">
    <source>
        <dbReference type="ARBA" id="ARBA00022691"/>
    </source>
</evidence>
<dbReference type="GO" id="GO:0004164">
    <property type="term" value="F:diphthine synthase activity"/>
    <property type="evidence" value="ECO:0007669"/>
    <property type="project" value="InterPro"/>
</dbReference>
<evidence type="ECO:0000256" key="1">
    <source>
        <dbReference type="ARBA" id="ARBA00005156"/>
    </source>
</evidence>
<dbReference type="Pfam" id="PF04010">
    <property type="entry name" value="DUF357"/>
    <property type="match status" value="1"/>
</dbReference>
<evidence type="ECO:0000259" key="6">
    <source>
        <dbReference type="Pfam" id="PF00590"/>
    </source>
</evidence>
<dbReference type="GeneID" id="39422098"/>
<dbReference type="NCBIfam" id="TIGR00522">
    <property type="entry name" value="dph5"/>
    <property type="match status" value="1"/>
</dbReference>
<organism evidence="8 9">
    <name type="scientific">Candidatus Nitrosocosmicus franklandianus</name>
    <dbReference type="NCBI Taxonomy" id="1798806"/>
    <lineage>
        <taxon>Archaea</taxon>
        <taxon>Nitrososphaerota</taxon>
        <taxon>Nitrososphaeria</taxon>
        <taxon>Nitrososphaerales</taxon>
        <taxon>Nitrososphaeraceae</taxon>
        <taxon>Candidatus Nitrosocosmicus</taxon>
    </lineage>
</organism>
<keyword evidence="9" id="KW-1185">Reference proteome</keyword>
<dbReference type="PANTHER" id="PTHR10882">
    <property type="entry name" value="DIPHTHINE SYNTHASE"/>
    <property type="match status" value="1"/>
</dbReference>
<evidence type="ECO:0000313" key="8">
    <source>
        <dbReference type="EMBL" id="VFJ15315.1"/>
    </source>
</evidence>
<evidence type="ECO:0000256" key="4">
    <source>
        <dbReference type="ARBA" id="ARBA00022679"/>
    </source>
</evidence>
<dbReference type="Proteomes" id="UP000294299">
    <property type="component" value="Chromosome NFRAN"/>
</dbReference>
<dbReference type="OrthoDB" id="39139at2157"/>
<feature type="domain" description="Tetrapyrrole methylase" evidence="6">
    <location>
        <begin position="1"/>
        <end position="174"/>
    </location>
</feature>
<dbReference type="Gene3D" id="3.40.1010.10">
    <property type="entry name" value="Cobalt-precorrin-4 Transmethylase, Domain 1"/>
    <property type="match status" value="1"/>
</dbReference>
<keyword evidence="3" id="KW-0489">Methyltransferase</keyword>
<dbReference type="UniPathway" id="UPA00559"/>
<accession>A0A484II29</accession>
<reference evidence="8 9" key="1">
    <citation type="submission" date="2019-02" db="EMBL/GenBank/DDBJ databases">
        <authorList>
            <person name="Lehtovirta-Morley E L."/>
        </authorList>
    </citation>
    <scope>NUCLEOTIDE SEQUENCE [LARGE SCALE GENOMIC DNA]</scope>
    <source>
        <strain evidence="8">NFRAN1</strain>
    </source>
</reference>
<dbReference type="GO" id="GO:0032259">
    <property type="term" value="P:methylation"/>
    <property type="evidence" value="ECO:0007669"/>
    <property type="project" value="UniProtKB-KW"/>
</dbReference>
<dbReference type="CDD" id="cd11647">
    <property type="entry name" value="DHP5_DphB"/>
    <property type="match status" value="1"/>
</dbReference>
<sequence length="370" mass="41828">MLYIIGIGISEFESLTINSLEVIKKCDDVYLERFTGFISDEFIKKLDEEIGKTSRRNDSGTTVGIKIVKRWFIEDGREILQKARLSDICILVYGDPLIATTYNELLVRAKKETVKVCVIHSSSGILSLIGESGLQPYKFGKMVTMMDDPMSSITVYNTIYDNMCNGLHTLVLTEYNNDDGHANSNYNSDPFFLSPKRVIELLLEREKEMKSLNFSLDTYGLVASKIGETNSVVLAGRMESLLELDYQGGPNSVIIPASLHFTEEEYIINLTKMLDPPTDNTKHLSRLATRMLDKYIPNAKLALSNLNAIINSEIPELTRDYQLVLENAENYLRDAQTFYNQGKLELAILSIGYAEGLIDAIRFQKNLNPW</sequence>
<keyword evidence="4" id="KW-0808">Transferase</keyword>
<dbReference type="PANTHER" id="PTHR10882:SF0">
    <property type="entry name" value="DIPHTHINE METHYL ESTER SYNTHASE"/>
    <property type="match status" value="1"/>
</dbReference>